<reference evidence="4" key="1">
    <citation type="journal article" date="2014" name="Nucleic Acids Res.">
        <title>The evolutionary dynamics of variant antigen genes in Babesia reveal a history of genomic innovation underlying host-parasite interaction.</title>
        <authorList>
            <person name="Jackson A.P."/>
            <person name="Otto T.D."/>
            <person name="Darby A."/>
            <person name="Ramaprasad A."/>
            <person name="Xia D."/>
            <person name="Echaide I.E."/>
            <person name="Farber M."/>
            <person name="Gahlot S."/>
            <person name="Gamble J."/>
            <person name="Gupta D."/>
            <person name="Gupta Y."/>
            <person name="Jackson L."/>
            <person name="Malandrin L."/>
            <person name="Malas T.B."/>
            <person name="Moussa E."/>
            <person name="Nair M."/>
            <person name="Reid A.J."/>
            <person name="Sanders M."/>
            <person name="Sharma J."/>
            <person name="Tracey A."/>
            <person name="Quail M.A."/>
            <person name="Weir W."/>
            <person name="Wastling J.M."/>
            <person name="Hall N."/>
            <person name="Willadsen P."/>
            <person name="Lingelbach K."/>
            <person name="Shiels B."/>
            <person name="Tait A."/>
            <person name="Berriman M."/>
            <person name="Allred D.R."/>
            <person name="Pain A."/>
        </authorList>
    </citation>
    <scope>NUCLEOTIDE SEQUENCE [LARGE SCALE GENOMIC DNA]</scope>
    <source>
        <strain evidence="4">Bond</strain>
    </source>
</reference>
<dbReference type="Gene3D" id="3.90.640.10">
    <property type="entry name" value="Actin, Chain A, domain 4"/>
    <property type="match status" value="1"/>
</dbReference>
<accession>A0A061D7L0</accession>
<sequence length="441" mass="48882">MTTKPFIVDFGTVTVRVGRVGEKIPPFIAPPYFGQPNLKVDQAELCDFSGGNVNNWLDYAIFPLNPREKHDNTLPIPAVTYEQGRYKLKYSVMDKLLECAAGSKFVDDIMEGGAVIATEPNIHSPEFRKTMAEILIEGQRVDKFYMCKRAALSCYATGKGSAVVVDVGGACSNVTVVSDGYVLQETIQEQPMGGTLLDRILLGHLNRSGTKIRPSFEYIKASKSDDNAATKYQKKNNEARAVSVRQLPFVREEYYDYARLYATSRVKETCCIMGEKLEVDVEASDSCFALPDGSYIDTEMGKAMCGVFCCCIFSEPEYLQDVEDFNAFQLETLPKLPKDPEQLTLGQTLRNLRGLDVLLANSYSTAAEMEPAACLPEALRAVIMSDVEQPLYMAVGGDEQQYSSFIGASILGSLGLFESLCVSREECQEHGFERILQRKCP</sequence>
<dbReference type="SUPFAM" id="SSF53067">
    <property type="entry name" value="Actin-like ATPase domain"/>
    <property type="match status" value="2"/>
</dbReference>
<comment type="similarity">
    <text evidence="2">Belongs to the actin family.</text>
</comment>
<evidence type="ECO:0000256" key="2">
    <source>
        <dbReference type="RuleBase" id="RU000487"/>
    </source>
</evidence>
<dbReference type="KEGG" id="bbig:BBBOND_0100390"/>
<organism evidence="3 4">
    <name type="scientific">Babesia bigemina</name>
    <dbReference type="NCBI Taxonomy" id="5866"/>
    <lineage>
        <taxon>Eukaryota</taxon>
        <taxon>Sar</taxon>
        <taxon>Alveolata</taxon>
        <taxon>Apicomplexa</taxon>
        <taxon>Aconoidasida</taxon>
        <taxon>Piroplasmida</taxon>
        <taxon>Babesiidae</taxon>
        <taxon>Babesia</taxon>
    </lineage>
</organism>
<dbReference type="GeneID" id="24562251"/>
<name>A0A061D7L0_BABBI</name>
<dbReference type="RefSeq" id="XP_012765896.1">
    <property type="nucleotide sequence ID" value="XM_012910442.1"/>
</dbReference>
<dbReference type="PANTHER" id="PTHR11937">
    <property type="entry name" value="ACTIN"/>
    <property type="match status" value="1"/>
</dbReference>
<dbReference type="STRING" id="5866.A0A061D7L0"/>
<dbReference type="OrthoDB" id="5132116at2759"/>
<dbReference type="Proteomes" id="UP000033188">
    <property type="component" value="Chromosome 1"/>
</dbReference>
<gene>
    <name evidence="3" type="ORF">BBBOND_0100390</name>
</gene>
<keyword evidence="4" id="KW-1185">Reference proteome</keyword>
<dbReference type="Gene3D" id="3.30.420.40">
    <property type="match status" value="3"/>
</dbReference>
<comment type="catalytic activity">
    <reaction evidence="1">
        <text>ATP + H2O = ADP + phosphate + H(+)</text>
        <dbReference type="Rhea" id="RHEA:13065"/>
        <dbReference type="ChEBI" id="CHEBI:15377"/>
        <dbReference type="ChEBI" id="CHEBI:15378"/>
        <dbReference type="ChEBI" id="CHEBI:30616"/>
        <dbReference type="ChEBI" id="CHEBI:43474"/>
        <dbReference type="ChEBI" id="CHEBI:456216"/>
    </reaction>
</comment>
<proteinExistence type="inferred from homology"/>
<dbReference type="InterPro" id="IPR043129">
    <property type="entry name" value="ATPase_NBD"/>
</dbReference>
<dbReference type="EMBL" id="LK391707">
    <property type="protein sequence ID" value="CDR93710.1"/>
    <property type="molecule type" value="Genomic_DNA"/>
</dbReference>
<dbReference type="Pfam" id="PF00022">
    <property type="entry name" value="Actin"/>
    <property type="match status" value="2"/>
</dbReference>
<evidence type="ECO:0000313" key="3">
    <source>
        <dbReference type="EMBL" id="CDR93710.1"/>
    </source>
</evidence>
<dbReference type="SMART" id="SM00268">
    <property type="entry name" value="ACTIN"/>
    <property type="match status" value="1"/>
</dbReference>
<evidence type="ECO:0000256" key="1">
    <source>
        <dbReference type="ARBA" id="ARBA00049360"/>
    </source>
</evidence>
<dbReference type="InterPro" id="IPR004000">
    <property type="entry name" value="Actin"/>
</dbReference>
<dbReference type="OMA" id="MFHNFVG"/>
<protein>
    <submittedName>
        <fullName evidence="3">Actin-related protein, putative</fullName>
    </submittedName>
</protein>
<dbReference type="VEuPathDB" id="PiroplasmaDB:BBBOND_0100390"/>
<evidence type="ECO:0000313" key="4">
    <source>
        <dbReference type="Proteomes" id="UP000033188"/>
    </source>
</evidence>
<dbReference type="AlphaFoldDB" id="A0A061D7L0"/>